<keyword evidence="3 6" id="KW-1133">Transmembrane helix</keyword>
<evidence type="ECO:0000256" key="1">
    <source>
        <dbReference type="ARBA" id="ARBA00004141"/>
    </source>
</evidence>
<gene>
    <name evidence="7" type="ORF">IAC75_05710</name>
</gene>
<keyword evidence="4 6" id="KW-0472">Membrane</keyword>
<dbReference type="InterPro" id="IPR001694">
    <property type="entry name" value="NADH_UbQ_OxRdtase_su1/FPO"/>
</dbReference>
<comment type="caution">
    <text evidence="7">The sequence shown here is derived from an EMBL/GenBank/DDBJ whole genome shotgun (WGS) entry which is preliminary data.</text>
</comment>
<feature type="transmembrane region" description="Helical" evidence="6">
    <location>
        <begin position="67"/>
        <end position="90"/>
    </location>
</feature>
<dbReference type="PANTHER" id="PTHR11432:SF3">
    <property type="entry name" value="NADH-UBIQUINONE OXIDOREDUCTASE CHAIN 1"/>
    <property type="match status" value="1"/>
</dbReference>
<dbReference type="Pfam" id="PF00146">
    <property type="entry name" value="NADHdh"/>
    <property type="match status" value="1"/>
</dbReference>
<comment type="subcellular location">
    <subcellularLocation>
        <location evidence="5">Cell membrane</location>
        <topology evidence="5">Multi-pass membrane protein</topology>
    </subcellularLocation>
    <subcellularLocation>
        <location evidence="1">Membrane</location>
        <topology evidence="1">Multi-pass membrane protein</topology>
    </subcellularLocation>
</comment>
<evidence type="ECO:0000313" key="8">
    <source>
        <dbReference type="Proteomes" id="UP000886812"/>
    </source>
</evidence>
<dbReference type="Proteomes" id="UP000886812">
    <property type="component" value="Unassembled WGS sequence"/>
</dbReference>
<feature type="non-terminal residue" evidence="7">
    <location>
        <position position="1"/>
    </location>
</feature>
<evidence type="ECO:0000256" key="3">
    <source>
        <dbReference type="ARBA" id="ARBA00022989"/>
    </source>
</evidence>
<reference evidence="7" key="2">
    <citation type="journal article" date="2021" name="PeerJ">
        <title>Extensive microbial diversity within the chicken gut microbiome revealed by metagenomics and culture.</title>
        <authorList>
            <person name="Gilroy R."/>
            <person name="Ravi A."/>
            <person name="Getino M."/>
            <person name="Pursley I."/>
            <person name="Horton D.L."/>
            <person name="Alikhan N.F."/>
            <person name="Baker D."/>
            <person name="Gharbi K."/>
            <person name="Hall N."/>
            <person name="Watson M."/>
            <person name="Adriaenssens E.M."/>
            <person name="Foster-Nyarko E."/>
            <person name="Jarju S."/>
            <person name="Secka A."/>
            <person name="Antonio M."/>
            <person name="Oren A."/>
            <person name="Chaudhuri R.R."/>
            <person name="La Ragione R."/>
            <person name="Hildebrand F."/>
            <person name="Pallen M.J."/>
        </authorList>
    </citation>
    <scope>NUCLEOTIDE SEQUENCE</scope>
    <source>
        <strain evidence="7">10669</strain>
    </source>
</reference>
<accession>A0A9D1NKQ0</accession>
<dbReference type="AlphaFoldDB" id="A0A9D1NKQ0"/>
<sequence>RQPFDMPESETDTVGGFHTEYGTFKFGLFYTGEYLHMILGSILFTLFFLGGWNALPFLPPSFGLDGVPGALLGVVCLAVKVLCVLFVIIWIRWTVPRFRFDQVMRVGWKLLLPFAIANAVAYFVFFAVYETLLR</sequence>
<keyword evidence="2 5" id="KW-0812">Transmembrane</keyword>
<comment type="similarity">
    <text evidence="5">Belongs to the complex I subunit 1 family.</text>
</comment>
<evidence type="ECO:0000256" key="2">
    <source>
        <dbReference type="ARBA" id="ARBA00022692"/>
    </source>
</evidence>
<reference evidence="7" key="1">
    <citation type="submission" date="2020-10" db="EMBL/GenBank/DDBJ databases">
        <authorList>
            <person name="Gilroy R."/>
        </authorList>
    </citation>
    <scope>NUCLEOTIDE SEQUENCE</scope>
    <source>
        <strain evidence="7">10669</strain>
    </source>
</reference>
<organism evidence="7 8">
    <name type="scientific">Candidatus Spyradosoma merdigallinarum</name>
    <dbReference type="NCBI Taxonomy" id="2840950"/>
    <lineage>
        <taxon>Bacteria</taxon>
        <taxon>Pseudomonadati</taxon>
        <taxon>Verrucomicrobiota</taxon>
        <taxon>Opitutia</taxon>
        <taxon>Opitutia incertae sedis</taxon>
        <taxon>Candidatus Spyradosoma</taxon>
    </lineage>
</organism>
<evidence type="ECO:0000313" key="7">
    <source>
        <dbReference type="EMBL" id="HIV04626.1"/>
    </source>
</evidence>
<keyword evidence="5" id="KW-0520">NAD</keyword>
<dbReference type="GO" id="GO:0005886">
    <property type="term" value="C:plasma membrane"/>
    <property type="evidence" value="ECO:0007669"/>
    <property type="project" value="UniProtKB-SubCell"/>
</dbReference>
<feature type="transmembrane region" description="Helical" evidence="6">
    <location>
        <begin position="34"/>
        <end position="55"/>
    </location>
</feature>
<dbReference type="PANTHER" id="PTHR11432">
    <property type="entry name" value="NADH DEHYDROGENASE SUBUNIT 1"/>
    <property type="match status" value="1"/>
</dbReference>
<name>A0A9D1NKQ0_9BACT</name>
<evidence type="ECO:0000256" key="4">
    <source>
        <dbReference type="ARBA" id="ARBA00023136"/>
    </source>
</evidence>
<feature type="transmembrane region" description="Helical" evidence="6">
    <location>
        <begin position="110"/>
        <end position="129"/>
    </location>
</feature>
<dbReference type="EMBL" id="DVOG01000146">
    <property type="protein sequence ID" value="HIV04626.1"/>
    <property type="molecule type" value="Genomic_DNA"/>
</dbReference>
<protein>
    <submittedName>
        <fullName evidence="7">NADH-quinone oxidoreductase subunit H</fullName>
    </submittedName>
</protein>
<dbReference type="GO" id="GO:0009060">
    <property type="term" value="P:aerobic respiration"/>
    <property type="evidence" value="ECO:0007669"/>
    <property type="project" value="TreeGrafter"/>
</dbReference>
<evidence type="ECO:0000256" key="5">
    <source>
        <dbReference type="RuleBase" id="RU000471"/>
    </source>
</evidence>
<proteinExistence type="inferred from homology"/>
<dbReference type="GO" id="GO:0003954">
    <property type="term" value="F:NADH dehydrogenase activity"/>
    <property type="evidence" value="ECO:0007669"/>
    <property type="project" value="TreeGrafter"/>
</dbReference>
<evidence type="ECO:0000256" key="6">
    <source>
        <dbReference type="SAM" id="Phobius"/>
    </source>
</evidence>